<organism evidence="1 2">
    <name type="scientific">Ramlibacter agri</name>
    <dbReference type="NCBI Taxonomy" id="2728837"/>
    <lineage>
        <taxon>Bacteria</taxon>
        <taxon>Pseudomonadati</taxon>
        <taxon>Pseudomonadota</taxon>
        <taxon>Betaproteobacteria</taxon>
        <taxon>Burkholderiales</taxon>
        <taxon>Comamonadaceae</taxon>
        <taxon>Ramlibacter</taxon>
    </lineage>
</organism>
<sequence length="314" mass="34869">MTRRSDAIQTEFRVCRWVNLREALHHFGTYAGGIQGQQHIKPLHWYVACRLVLEGGFHPDDITPRPPFRVKSRGGRFILEFDPAAAGGGERTVLGGMKTKNVDVVVTKNGIGPVLAVSCKGMTGAFRNLTNRMEETIGECTNLHITYPAMVFGYLFVLRANRQAEAAAALLPSEHAEPARQLAANDIAVTSGGETVESIIRFHSALRELTGRRGIRDDVSRYEAVALGMVEAVGKDAGNVLAGFPPVDSPLRVEDFFQTMYLRYEERFLFGAPDLKSVTTRLEWDPDSPAFHAEPWQEPVRPQLDYEVRTAQST</sequence>
<keyword evidence="2" id="KW-1185">Reference proteome</keyword>
<name>A0A848HGY7_9BURK</name>
<dbReference type="AlphaFoldDB" id="A0A848HGY7"/>
<dbReference type="EMBL" id="JABBFX010000006">
    <property type="protein sequence ID" value="NML48591.1"/>
    <property type="molecule type" value="Genomic_DNA"/>
</dbReference>
<reference evidence="1 2" key="1">
    <citation type="submission" date="2020-04" db="EMBL/GenBank/DDBJ databases">
        <title>Ramlibacter sp. G-1-2-2 isolated from soil.</title>
        <authorList>
            <person name="Dahal R.H."/>
        </authorList>
    </citation>
    <scope>NUCLEOTIDE SEQUENCE [LARGE SCALE GENOMIC DNA]</scope>
    <source>
        <strain evidence="1 2">G-1-2-2</strain>
    </source>
</reference>
<evidence type="ECO:0000313" key="2">
    <source>
        <dbReference type="Proteomes" id="UP000541185"/>
    </source>
</evidence>
<protein>
    <submittedName>
        <fullName evidence="1">Uncharacterized protein</fullName>
    </submittedName>
</protein>
<dbReference type="Proteomes" id="UP000541185">
    <property type="component" value="Unassembled WGS sequence"/>
</dbReference>
<proteinExistence type="predicted"/>
<accession>A0A848HGY7</accession>
<gene>
    <name evidence="1" type="ORF">HHL11_32915</name>
</gene>
<comment type="caution">
    <text evidence="1">The sequence shown here is derived from an EMBL/GenBank/DDBJ whole genome shotgun (WGS) entry which is preliminary data.</text>
</comment>
<evidence type="ECO:0000313" key="1">
    <source>
        <dbReference type="EMBL" id="NML48591.1"/>
    </source>
</evidence>